<organism evidence="2 3">
    <name type="scientific">Longispora fulva</name>
    <dbReference type="NCBI Taxonomy" id="619741"/>
    <lineage>
        <taxon>Bacteria</taxon>
        <taxon>Bacillati</taxon>
        <taxon>Actinomycetota</taxon>
        <taxon>Actinomycetes</taxon>
        <taxon>Micromonosporales</taxon>
        <taxon>Micromonosporaceae</taxon>
        <taxon>Longispora</taxon>
    </lineage>
</organism>
<evidence type="ECO:0000313" key="2">
    <source>
        <dbReference type="EMBL" id="MBG6137742.1"/>
    </source>
</evidence>
<feature type="transmembrane region" description="Helical" evidence="1">
    <location>
        <begin position="230"/>
        <end position="247"/>
    </location>
</feature>
<feature type="transmembrane region" description="Helical" evidence="1">
    <location>
        <begin position="387"/>
        <end position="405"/>
    </location>
</feature>
<name>A0A8J7KQS2_9ACTN</name>
<dbReference type="Proteomes" id="UP000622552">
    <property type="component" value="Unassembled WGS sequence"/>
</dbReference>
<feature type="transmembrane region" description="Helical" evidence="1">
    <location>
        <begin position="14"/>
        <end position="40"/>
    </location>
</feature>
<comment type="caution">
    <text evidence="2">The sequence shown here is derived from an EMBL/GenBank/DDBJ whole genome shotgun (WGS) entry which is preliminary data.</text>
</comment>
<feature type="transmembrane region" description="Helical" evidence="1">
    <location>
        <begin position="73"/>
        <end position="95"/>
    </location>
</feature>
<keyword evidence="1" id="KW-0472">Membrane</keyword>
<dbReference type="RefSeq" id="WP_197004570.1">
    <property type="nucleotide sequence ID" value="NZ_BONS01000024.1"/>
</dbReference>
<dbReference type="EMBL" id="JADOUF010000001">
    <property type="protein sequence ID" value="MBG6137742.1"/>
    <property type="molecule type" value="Genomic_DNA"/>
</dbReference>
<evidence type="ECO:0000256" key="1">
    <source>
        <dbReference type="SAM" id="Phobius"/>
    </source>
</evidence>
<reference evidence="2" key="1">
    <citation type="submission" date="2020-11" db="EMBL/GenBank/DDBJ databases">
        <title>Sequencing the genomes of 1000 actinobacteria strains.</title>
        <authorList>
            <person name="Klenk H.-P."/>
        </authorList>
    </citation>
    <scope>NUCLEOTIDE SEQUENCE</scope>
    <source>
        <strain evidence="2">DSM 45356</strain>
    </source>
</reference>
<feature type="transmembrane region" description="Helical" evidence="1">
    <location>
        <begin position="47"/>
        <end position="67"/>
    </location>
</feature>
<feature type="transmembrane region" description="Helical" evidence="1">
    <location>
        <begin position="417"/>
        <end position="434"/>
    </location>
</feature>
<feature type="transmembrane region" description="Helical" evidence="1">
    <location>
        <begin position="179"/>
        <end position="201"/>
    </location>
</feature>
<feature type="transmembrane region" description="Helical" evidence="1">
    <location>
        <begin position="208"/>
        <end position="224"/>
    </location>
</feature>
<keyword evidence="1" id="KW-1133">Transmembrane helix</keyword>
<sequence>MKLPDGLAASVPPFAIGAVALLAVYSPAAGATAALLVGCVAAYRVSIWLAACAAAWAVAFLAVLVLPGPYDSWAGAAVVPVLACYAACFLGAWAATRLFCARSDKPGLHRRSARWALPRGPAGGPALRWPRDRVLLLFLLGTLAAAVLAAFLRFGTTVPPLFADNPDVARSLLAGRASIYAGLLSEAWTVGMSVSLLRLLAGAKQRRWIFGVLTLVFTVGAALGASKNSVLIGIVPGLIAALSVRRTGRQLSPRTRRKLVFGIVGIGVLAVGAAVFLGGQRTLAGQGDFENQFRAQYGNNALASSVGSLDLSLSASVETFGRLWAQHENQDPAYGGYSLMFSGSPGHALLGARSEGEFYRQTSQLSEPFFMNTATAVAIPLMDFGPVGAAFYLALLGVGVGLAEWKLERSRSPAGQLGTAFLVYFSAFGIYEFYPAVQPFWMSLAPALFCLHLVVRRDTNKGTVL</sequence>
<gene>
    <name evidence="2" type="ORF">IW245_003936</name>
</gene>
<feature type="transmembrane region" description="Helical" evidence="1">
    <location>
        <begin position="440"/>
        <end position="455"/>
    </location>
</feature>
<proteinExistence type="predicted"/>
<keyword evidence="3" id="KW-1185">Reference proteome</keyword>
<evidence type="ECO:0000313" key="3">
    <source>
        <dbReference type="Proteomes" id="UP000622552"/>
    </source>
</evidence>
<feature type="transmembrane region" description="Helical" evidence="1">
    <location>
        <begin position="259"/>
        <end position="279"/>
    </location>
</feature>
<protein>
    <submittedName>
        <fullName evidence="2">Uncharacterized protein</fullName>
    </submittedName>
</protein>
<feature type="transmembrane region" description="Helical" evidence="1">
    <location>
        <begin position="134"/>
        <end position="154"/>
    </location>
</feature>
<accession>A0A8J7KQS2</accession>
<dbReference type="AlphaFoldDB" id="A0A8J7KQS2"/>
<keyword evidence="1" id="KW-0812">Transmembrane</keyword>